<protein>
    <recommendedName>
        <fullName evidence="4">Phage holin</fullName>
    </recommendedName>
</protein>
<dbReference type="Proteomes" id="UP001200032">
    <property type="component" value="Unassembled WGS sequence"/>
</dbReference>
<evidence type="ECO:0000256" key="1">
    <source>
        <dbReference type="SAM" id="Phobius"/>
    </source>
</evidence>
<keyword evidence="3" id="KW-1185">Reference proteome</keyword>
<accession>A0ABS8RCT2</accession>
<reference evidence="2 3" key="1">
    <citation type="submission" date="2021-12" db="EMBL/GenBank/DDBJ databases">
        <title>A phylogenomic analysis of Limosilactobacillus reuteri reveals ancient and stable evolutionary relationships with rodents and birds and zoonotic transmission to humans.</title>
        <authorList>
            <person name="Li F."/>
            <person name="Li X."/>
            <person name="Cheng C."/>
            <person name="Tollenaar S."/>
            <person name="Zhang J.S."/>
            <person name="Simpson D."/>
            <person name="Tasseva G."/>
            <person name="Perez-Munoz M.E."/>
            <person name="Frese S."/>
            <person name="Gaenzle M.G."/>
            <person name="Walter J."/>
            <person name="Zheng J."/>
        </authorList>
    </citation>
    <scope>NUCLEOTIDE SEQUENCE [LARGE SCALE GENOMIC DNA]</scope>
    <source>
        <strain evidence="2 3">WF-AF5-A</strain>
    </source>
</reference>
<dbReference type="EMBL" id="JAJPDJ010000061">
    <property type="protein sequence ID" value="MCD7138849.1"/>
    <property type="molecule type" value="Genomic_DNA"/>
</dbReference>
<evidence type="ECO:0008006" key="4">
    <source>
        <dbReference type="Google" id="ProtNLM"/>
    </source>
</evidence>
<comment type="caution">
    <text evidence="2">The sequence shown here is derived from an EMBL/GenBank/DDBJ whole genome shotgun (WGS) entry which is preliminary data.</text>
</comment>
<dbReference type="Pfam" id="PF09682">
    <property type="entry name" value="Phage_holin_6_1"/>
    <property type="match status" value="1"/>
</dbReference>
<dbReference type="RefSeq" id="WP_231795908.1">
    <property type="nucleotide sequence ID" value="NZ_JAJPDJ010000061.1"/>
</dbReference>
<evidence type="ECO:0000313" key="2">
    <source>
        <dbReference type="EMBL" id="MCD7138849.1"/>
    </source>
</evidence>
<keyword evidence="1" id="KW-0812">Transmembrane</keyword>
<organism evidence="2 3">
    <name type="scientific">Limosilactobacillus balticus</name>
    <dbReference type="NCBI Taxonomy" id="2759747"/>
    <lineage>
        <taxon>Bacteria</taxon>
        <taxon>Bacillati</taxon>
        <taxon>Bacillota</taxon>
        <taxon>Bacilli</taxon>
        <taxon>Lactobacillales</taxon>
        <taxon>Lactobacillaceae</taxon>
        <taxon>Limosilactobacillus</taxon>
    </lineage>
</organism>
<proteinExistence type="predicted"/>
<keyword evidence="1" id="KW-0472">Membrane</keyword>
<sequence>MKIANDVISWIINSGFLALLIYIVVAFGKPWVDSKIKHAKTVQEKEVWTLLEQVAMTAVNARVNKAMSGREKMIDASTAVQAYLANKGINIDMEQVQAAVQAAYEKSPLTGNKEEK</sequence>
<keyword evidence="1" id="KW-1133">Transmembrane helix</keyword>
<feature type="transmembrane region" description="Helical" evidence="1">
    <location>
        <begin position="7"/>
        <end position="28"/>
    </location>
</feature>
<evidence type="ECO:0000313" key="3">
    <source>
        <dbReference type="Proteomes" id="UP001200032"/>
    </source>
</evidence>
<name>A0ABS8RCT2_9LACO</name>
<dbReference type="InterPro" id="IPR010026">
    <property type="entry name" value="Phage_holin_LL-H"/>
</dbReference>
<gene>
    <name evidence="2" type="ORF">LTY59_06400</name>
</gene>